<dbReference type="GO" id="GO:0016020">
    <property type="term" value="C:membrane"/>
    <property type="evidence" value="ECO:0007669"/>
    <property type="project" value="GOC"/>
</dbReference>
<keyword evidence="2" id="KW-0012">Acyltransferase</keyword>
<evidence type="ECO:0000313" key="2">
    <source>
        <dbReference type="EMBL" id="SUC38181.1"/>
    </source>
</evidence>
<evidence type="ECO:0000259" key="1">
    <source>
        <dbReference type="Pfam" id="PF04613"/>
    </source>
</evidence>
<evidence type="ECO:0000313" key="3">
    <source>
        <dbReference type="Proteomes" id="UP000254191"/>
    </source>
</evidence>
<proteinExistence type="predicted"/>
<gene>
    <name evidence="2" type="primary">lpxD_2</name>
    <name evidence="2" type="ORF">NCTC11938_02440</name>
</gene>
<dbReference type="InterPro" id="IPR011004">
    <property type="entry name" value="Trimer_LpxA-like_sf"/>
</dbReference>
<dbReference type="EC" id="2.3.1.191" evidence="2"/>
<dbReference type="GO" id="GO:0009245">
    <property type="term" value="P:lipid A biosynthetic process"/>
    <property type="evidence" value="ECO:0007669"/>
    <property type="project" value="InterPro"/>
</dbReference>
<accession>A0A379GBA3</accession>
<dbReference type="Pfam" id="PF04613">
    <property type="entry name" value="LpxD"/>
    <property type="match status" value="1"/>
</dbReference>
<reference evidence="2 3" key="1">
    <citation type="submission" date="2018-06" db="EMBL/GenBank/DDBJ databases">
        <authorList>
            <consortium name="Pathogen Informatics"/>
            <person name="Doyle S."/>
        </authorList>
    </citation>
    <scope>NUCLEOTIDE SEQUENCE [LARGE SCALE GENOMIC DNA]</scope>
    <source>
        <strain evidence="2 3">NCTC11938</strain>
    </source>
</reference>
<dbReference type="EMBL" id="UGTS01000005">
    <property type="protein sequence ID" value="SUC38181.1"/>
    <property type="molecule type" value="Genomic_DNA"/>
</dbReference>
<dbReference type="Proteomes" id="UP000254191">
    <property type="component" value="Unassembled WGS sequence"/>
</dbReference>
<organism evidence="2 3">
    <name type="scientific">Proteus mirabilis</name>
    <dbReference type="NCBI Taxonomy" id="584"/>
    <lineage>
        <taxon>Bacteria</taxon>
        <taxon>Pseudomonadati</taxon>
        <taxon>Pseudomonadota</taxon>
        <taxon>Gammaproteobacteria</taxon>
        <taxon>Enterobacterales</taxon>
        <taxon>Morganellaceae</taxon>
        <taxon>Proteus</taxon>
    </lineage>
</organism>
<dbReference type="SUPFAM" id="SSF51161">
    <property type="entry name" value="Trimeric LpxA-like enzymes"/>
    <property type="match status" value="1"/>
</dbReference>
<feature type="domain" description="UDP-3-O-[3-hydroxymyristoyl] glucosamine N-acyltransferase non-repeat region" evidence="1">
    <location>
        <begin position="22"/>
        <end position="88"/>
    </location>
</feature>
<dbReference type="GO" id="GO:0103118">
    <property type="term" value="F:UDP-3-O-[(3R)-3-hydroxyacyl]-glucosamine N-acyltransferase activity"/>
    <property type="evidence" value="ECO:0007669"/>
    <property type="project" value="UniProtKB-EC"/>
</dbReference>
<protein>
    <submittedName>
        <fullName evidence="2">UDP-3-O-[3-hydroxymyristoyl] glucosamine N-acyltransferase</fullName>
        <ecNumber evidence="2">2.3.1.191</ecNumber>
    </submittedName>
</protein>
<dbReference type="AlphaFoldDB" id="A0A379GBA3"/>
<keyword evidence="2" id="KW-0808">Transferase</keyword>
<name>A0A379GBA3_PROMI</name>
<sequence length="111" mass="12162">MFSIRLADLAQQLNAQLHGDGDITIAGLASMGLANGEQITFLSDSRYREKLSECQAAAVVLTEADLPFCPVAALVVKNPYLAYAQMAQIMDTTPRQHKIYILLLLLPLMLN</sequence>
<dbReference type="InterPro" id="IPR020573">
    <property type="entry name" value="UDP_GlcNAc_AcTrfase_non-rep"/>
</dbReference>
<dbReference type="Gene3D" id="3.40.1390.10">
    <property type="entry name" value="MurE/MurF, N-terminal domain"/>
    <property type="match status" value="1"/>
</dbReference>